<dbReference type="GeneID" id="106067672"/>
<keyword evidence="2" id="KW-0732">Signal</keyword>
<dbReference type="GO" id="GO:0008061">
    <property type="term" value="F:chitin binding"/>
    <property type="evidence" value="ECO:0007669"/>
    <property type="project" value="InterPro"/>
</dbReference>
<protein>
    <submittedName>
        <fullName evidence="7">Uncharacterized protein LOC106067672</fullName>
    </submittedName>
</protein>
<dbReference type="PROSITE" id="PS50940">
    <property type="entry name" value="CHIT_BIND_II"/>
    <property type="match status" value="2"/>
</dbReference>
<dbReference type="Gene3D" id="2.170.140.10">
    <property type="entry name" value="Chitin binding domain"/>
    <property type="match status" value="1"/>
</dbReference>
<dbReference type="VEuPathDB" id="VectorBase:BGLAX_043238"/>
<dbReference type="Pfam" id="PF01607">
    <property type="entry name" value="CBM_14"/>
    <property type="match status" value="1"/>
</dbReference>
<feature type="chain" id="PRO_5044573173" evidence="2">
    <location>
        <begin position="20"/>
        <end position="262"/>
    </location>
</feature>
<dbReference type="Proteomes" id="UP000076420">
    <property type="component" value="Unassembled WGS sequence"/>
</dbReference>
<dbReference type="EnsemblMetazoa" id="BGLB002949-RB">
    <property type="protein sequence ID" value="BGLB002949-PB"/>
    <property type="gene ID" value="BGLB002949"/>
</dbReference>
<dbReference type="RefSeq" id="XP_013082350.1">
    <property type="nucleotide sequence ID" value="XM_013226896.2"/>
</dbReference>
<dbReference type="OrthoDB" id="439917at2759"/>
<keyword evidence="6" id="KW-1185">Reference proteome</keyword>
<reference evidence="4" key="1">
    <citation type="submission" date="2020-05" db="UniProtKB">
        <authorList>
            <consortium name="EnsemblMetazoa"/>
        </authorList>
    </citation>
    <scope>IDENTIFICATION</scope>
    <source>
        <strain evidence="4">BB02</strain>
    </source>
</reference>
<evidence type="ECO:0000313" key="7">
    <source>
        <dbReference type="RefSeq" id="XP_013082350.1"/>
    </source>
</evidence>
<feature type="signal peptide" evidence="2">
    <location>
        <begin position="1"/>
        <end position="19"/>
    </location>
</feature>
<dbReference type="VEuPathDB" id="VectorBase:BGLB002949"/>
<feature type="domain" description="Chitin-binding type-2" evidence="3">
    <location>
        <begin position="27"/>
        <end position="85"/>
    </location>
</feature>
<reference evidence="7" key="2">
    <citation type="submission" date="2025-04" db="UniProtKB">
        <authorList>
            <consortium name="RefSeq"/>
        </authorList>
    </citation>
    <scope>IDENTIFICATION</scope>
</reference>
<feature type="domain" description="Chitin-binding type-2" evidence="3">
    <location>
        <begin position="87"/>
        <end position="156"/>
    </location>
</feature>
<evidence type="ECO:0000313" key="5">
    <source>
        <dbReference type="Proteomes" id="UP000076420"/>
    </source>
</evidence>
<dbReference type="Proteomes" id="UP001165740">
    <property type="component" value="Chromosome 12"/>
</dbReference>
<dbReference type="InterPro" id="IPR036508">
    <property type="entry name" value="Chitin-bd_dom_sf"/>
</dbReference>
<evidence type="ECO:0000259" key="3">
    <source>
        <dbReference type="PROSITE" id="PS50940"/>
    </source>
</evidence>
<dbReference type="AlphaFoldDB" id="A0A2C9JIA5"/>
<evidence type="ECO:0000256" key="2">
    <source>
        <dbReference type="SAM" id="SignalP"/>
    </source>
</evidence>
<evidence type="ECO:0000313" key="6">
    <source>
        <dbReference type="Proteomes" id="UP001165740"/>
    </source>
</evidence>
<gene>
    <name evidence="4" type="primary">106067672</name>
    <name evidence="7" type="synonym">LOC106067672</name>
</gene>
<sequence>MGFYASLLLIVSTIGFTQSQSQPTEFEYDCSGLPENFLYWWACGSYGICRSGHYAQIDCVNGTTYDRRAGDCVPSSQAVTFPCNSVPEDCVVYNGPGHRYPDQDPDPVENLPPCSFYYTCSYGRYLGHQRCSEGTVYDEPQQRCLPASEVAPPCGNSPGGSRHYPVQPGQQDGRHVVQPQTDPQGNPDLAKWPFTNNNRGRNPRQTLREGGAGASNRNQRLFYRSADRATHFNPQDFNPAVYGINANEIPHGRISDSYDGEK</sequence>
<proteinExistence type="predicted"/>
<name>A0A2C9JIA5_BIOGL</name>
<feature type="compositionally biased region" description="Polar residues" evidence="1">
    <location>
        <begin position="194"/>
        <end position="205"/>
    </location>
</feature>
<dbReference type="InterPro" id="IPR002557">
    <property type="entry name" value="Chitin-bd_dom"/>
</dbReference>
<dbReference type="KEGG" id="bgt:106067672"/>
<evidence type="ECO:0000256" key="1">
    <source>
        <dbReference type="SAM" id="MobiDB-lite"/>
    </source>
</evidence>
<dbReference type="GO" id="GO:0005576">
    <property type="term" value="C:extracellular region"/>
    <property type="evidence" value="ECO:0007669"/>
    <property type="project" value="InterPro"/>
</dbReference>
<organism evidence="4 5">
    <name type="scientific">Biomphalaria glabrata</name>
    <name type="common">Bloodfluke planorb</name>
    <name type="synonym">Freshwater snail</name>
    <dbReference type="NCBI Taxonomy" id="6526"/>
    <lineage>
        <taxon>Eukaryota</taxon>
        <taxon>Metazoa</taxon>
        <taxon>Spiralia</taxon>
        <taxon>Lophotrochozoa</taxon>
        <taxon>Mollusca</taxon>
        <taxon>Gastropoda</taxon>
        <taxon>Heterobranchia</taxon>
        <taxon>Euthyneura</taxon>
        <taxon>Panpulmonata</taxon>
        <taxon>Hygrophila</taxon>
        <taxon>Lymnaeoidea</taxon>
        <taxon>Planorbidae</taxon>
        <taxon>Biomphalaria</taxon>
    </lineage>
</organism>
<dbReference type="SMART" id="SM00494">
    <property type="entry name" value="ChtBD2"/>
    <property type="match status" value="2"/>
</dbReference>
<feature type="region of interest" description="Disordered" evidence="1">
    <location>
        <begin position="149"/>
        <end position="217"/>
    </location>
</feature>
<evidence type="ECO:0000313" key="4">
    <source>
        <dbReference type="EnsemblMetazoa" id="BGLB002949-PB"/>
    </source>
</evidence>
<dbReference type="SUPFAM" id="SSF57625">
    <property type="entry name" value="Invertebrate chitin-binding proteins"/>
    <property type="match status" value="1"/>
</dbReference>
<accession>A0A2C9JIA5</accession>